<gene>
    <name evidence="1" type="ORF">BN1708_000002</name>
</gene>
<dbReference type="EMBL" id="CVQH01000001">
    <property type="protein sequence ID" value="CRJ79376.1"/>
    <property type="molecule type" value="Genomic_DNA"/>
</dbReference>
<dbReference type="AlphaFoldDB" id="A0A0G4KC66"/>
<organism evidence="1 2">
    <name type="scientific">Verticillium longisporum</name>
    <name type="common">Verticillium dahliae var. longisporum</name>
    <dbReference type="NCBI Taxonomy" id="100787"/>
    <lineage>
        <taxon>Eukaryota</taxon>
        <taxon>Fungi</taxon>
        <taxon>Dikarya</taxon>
        <taxon>Ascomycota</taxon>
        <taxon>Pezizomycotina</taxon>
        <taxon>Sordariomycetes</taxon>
        <taxon>Hypocreomycetidae</taxon>
        <taxon>Glomerellales</taxon>
        <taxon>Plectosphaerellaceae</taxon>
        <taxon>Verticillium</taxon>
    </lineage>
</organism>
<reference evidence="2" key="1">
    <citation type="submission" date="2015-05" db="EMBL/GenBank/DDBJ databases">
        <authorList>
            <person name="Fogelqvist Johan"/>
        </authorList>
    </citation>
    <scope>NUCLEOTIDE SEQUENCE [LARGE SCALE GENOMIC DNA]</scope>
</reference>
<dbReference type="STRING" id="100787.A0A0G4KC66"/>
<protein>
    <submittedName>
        <fullName evidence="1">Uncharacterized protein</fullName>
    </submittedName>
</protein>
<evidence type="ECO:0000313" key="2">
    <source>
        <dbReference type="Proteomes" id="UP000044602"/>
    </source>
</evidence>
<dbReference type="Proteomes" id="UP000044602">
    <property type="component" value="Unassembled WGS sequence"/>
</dbReference>
<name>A0A0G4KC66_VERLO</name>
<accession>A0A0G4KC66</accession>
<sequence>MWHISAEHLVPLAKFCEGETVRETSSRDADAL</sequence>
<proteinExistence type="predicted"/>
<evidence type="ECO:0000313" key="1">
    <source>
        <dbReference type="EMBL" id="CRJ79376.1"/>
    </source>
</evidence>
<keyword evidence="2" id="KW-1185">Reference proteome</keyword>